<dbReference type="EC" id="2.4.1.-" evidence="5"/>
<dbReference type="FunFam" id="3.40.50.2000:FF:000047">
    <property type="entry name" value="Glycosyltransferase"/>
    <property type="match status" value="1"/>
</dbReference>
<dbReference type="Proteomes" id="UP001604336">
    <property type="component" value="Unassembled WGS sequence"/>
</dbReference>
<keyword evidence="7" id="KW-1185">Reference proteome</keyword>
<evidence type="ECO:0000313" key="6">
    <source>
        <dbReference type="EMBL" id="KAL2533595.1"/>
    </source>
</evidence>
<protein>
    <recommendedName>
        <fullName evidence="5">Glycosyltransferase</fullName>
        <ecNumber evidence="5">2.4.1.-</ecNumber>
    </recommendedName>
</protein>
<dbReference type="InterPro" id="IPR002213">
    <property type="entry name" value="UDP_glucos_trans"/>
</dbReference>
<dbReference type="Pfam" id="PF00201">
    <property type="entry name" value="UDPGT"/>
    <property type="match status" value="1"/>
</dbReference>
<dbReference type="AlphaFoldDB" id="A0ABD1V8B8"/>
<evidence type="ECO:0000256" key="2">
    <source>
        <dbReference type="ARBA" id="ARBA00022676"/>
    </source>
</evidence>
<dbReference type="EMBL" id="JBFOLK010000002">
    <property type="protein sequence ID" value="KAL2533595.1"/>
    <property type="molecule type" value="Genomic_DNA"/>
</dbReference>
<dbReference type="FunFam" id="3.40.50.2000:FF:000071">
    <property type="entry name" value="Glycosyltransferase"/>
    <property type="match status" value="1"/>
</dbReference>
<dbReference type="InterPro" id="IPR035595">
    <property type="entry name" value="UDP_glycos_trans_CS"/>
</dbReference>
<evidence type="ECO:0000256" key="1">
    <source>
        <dbReference type="ARBA" id="ARBA00009995"/>
    </source>
</evidence>
<dbReference type="CDD" id="cd03784">
    <property type="entry name" value="GT1_Gtf-like"/>
    <property type="match status" value="1"/>
</dbReference>
<gene>
    <name evidence="6" type="ORF">Adt_06946</name>
</gene>
<keyword evidence="3 4" id="KW-0808">Transferase</keyword>
<dbReference type="PANTHER" id="PTHR48047:SF127">
    <property type="entry name" value="GLYCOSYLTRANSFERASE"/>
    <property type="match status" value="1"/>
</dbReference>
<dbReference type="PANTHER" id="PTHR48047">
    <property type="entry name" value="GLYCOSYLTRANSFERASE"/>
    <property type="match status" value="1"/>
</dbReference>
<dbReference type="Gene3D" id="3.40.50.2000">
    <property type="entry name" value="Glycogen Phosphorylase B"/>
    <property type="match status" value="2"/>
</dbReference>
<comment type="caution">
    <text evidence="6">The sequence shown here is derived from an EMBL/GenBank/DDBJ whole genome shotgun (WGS) entry which is preliminary data.</text>
</comment>
<dbReference type="GO" id="GO:0046527">
    <property type="term" value="F:glucosyltransferase activity"/>
    <property type="evidence" value="ECO:0007669"/>
    <property type="project" value="UniProtKB-ARBA"/>
</dbReference>
<organism evidence="6 7">
    <name type="scientific">Abeliophyllum distichum</name>
    <dbReference type="NCBI Taxonomy" id="126358"/>
    <lineage>
        <taxon>Eukaryota</taxon>
        <taxon>Viridiplantae</taxon>
        <taxon>Streptophyta</taxon>
        <taxon>Embryophyta</taxon>
        <taxon>Tracheophyta</taxon>
        <taxon>Spermatophyta</taxon>
        <taxon>Magnoliopsida</taxon>
        <taxon>eudicotyledons</taxon>
        <taxon>Gunneridae</taxon>
        <taxon>Pentapetalae</taxon>
        <taxon>asterids</taxon>
        <taxon>lamiids</taxon>
        <taxon>Lamiales</taxon>
        <taxon>Oleaceae</taxon>
        <taxon>Forsythieae</taxon>
        <taxon>Abeliophyllum</taxon>
    </lineage>
</organism>
<evidence type="ECO:0000256" key="3">
    <source>
        <dbReference type="ARBA" id="ARBA00022679"/>
    </source>
</evidence>
<dbReference type="PROSITE" id="PS00375">
    <property type="entry name" value="UDPGT"/>
    <property type="match status" value="1"/>
</dbReference>
<reference evidence="7" key="1">
    <citation type="submission" date="2024-07" db="EMBL/GenBank/DDBJ databases">
        <title>Two chromosome-level genome assemblies of Korean endemic species Abeliophyllum distichum and Forsythia ovata (Oleaceae).</title>
        <authorList>
            <person name="Jang H."/>
        </authorList>
    </citation>
    <scope>NUCLEOTIDE SEQUENCE [LARGE SCALE GENOMIC DNA]</scope>
</reference>
<sequence length="499" mass="56228">MALLPEMLNFVLIPLMAPGHMIPMIDMAKLFADRGVIVTIVTTPLNAIRFNAVIDRAISSGLPIRLLQLRFPCEEAGLPVGCESADTLPSYKLIRNFYDAAKMLQKPLEQMLRRLQPAPSCIICDKHLTWTADLSNNLQIPRIVFDGMSCFTQLIVHHLYISKVHETVPESEPFVVPSLPDRIEFTKLQLPGMFNPSSLDVHDIREQIRVTEKQCYGMVVNSFEDLEQRYVDEFRNIRGRKVWCIGPLSLFNRENLDKAQRGNKASIDTNQCLRWLDSHKPDSVIYACLGSLSRLTPSQFIELALGLEASNYPFILVIKGGEKTEEIEKWILEDGFEERTKERGLLIRGWAPQVLILSHSSIGGFLTHCGWNSTLEGICSGVPLITWPLFAEQFFNEKLVVQILGTGVRVGAEAVVDLISQERPGMKVMKDEVKAAIDMVMDKGKKGCERREKAKKLKELAKRSVEEGGSSYLNTTLLIQDIEQLVKKNKQSTQGSFIT</sequence>
<keyword evidence="2 4" id="KW-0328">Glycosyltransferase</keyword>
<proteinExistence type="inferred from homology"/>
<evidence type="ECO:0000256" key="5">
    <source>
        <dbReference type="RuleBase" id="RU362057"/>
    </source>
</evidence>
<dbReference type="SUPFAM" id="SSF53756">
    <property type="entry name" value="UDP-Glycosyltransferase/glycogen phosphorylase"/>
    <property type="match status" value="1"/>
</dbReference>
<evidence type="ECO:0000313" key="7">
    <source>
        <dbReference type="Proteomes" id="UP001604336"/>
    </source>
</evidence>
<evidence type="ECO:0000256" key="4">
    <source>
        <dbReference type="RuleBase" id="RU003718"/>
    </source>
</evidence>
<accession>A0ABD1V8B8</accession>
<name>A0ABD1V8B8_9LAMI</name>
<comment type="similarity">
    <text evidence="1 4">Belongs to the UDP-glycosyltransferase family.</text>
</comment>